<name>A0A0E9RVL7_ANGAN</name>
<dbReference type="AlphaFoldDB" id="A0A0E9RVL7"/>
<dbReference type="EMBL" id="GBXM01075745">
    <property type="protein sequence ID" value="JAH32832.1"/>
    <property type="molecule type" value="Transcribed_RNA"/>
</dbReference>
<organism evidence="1">
    <name type="scientific">Anguilla anguilla</name>
    <name type="common">European freshwater eel</name>
    <name type="synonym">Muraena anguilla</name>
    <dbReference type="NCBI Taxonomy" id="7936"/>
    <lineage>
        <taxon>Eukaryota</taxon>
        <taxon>Metazoa</taxon>
        <taxon>Chordata</taxon>
        <taxon>Craniata</taxon>
        <taxon>Vertebrata</taxon>
        <taxon>Euteleostomi</taxon>
        <taxon>Actinopterygii</taxon>
        <taxon>Neopterygii</taxon>
        <taxon>Teleostei</taxon>
        <taxon>Anguilliformes</taxon>
        <taxon>Anguillidae</taxon>
        <taxon>Anguilla</taxon>
    </lineage>
</organism>
<proteinExistence type="predicted"/>
<evidence type="ECO:0000313" key="1">
    <source>
        <dbReference type="EMBL" id="JAH32832.1"/>
    </source>
</evidence>
<reference evidence="1" key="2">
    <citation type="journal article" date="2015" name="Fish Shellfish Immunol.">
        <title>Early steps in the European eel (Anguilla anguilla)-Vibrio vulnificus interaction in the gills: Role of the RtxA13 toxin.</title>
        <authorList>
            <person name="Callol A."/>
            <person name="Pajuelo D."/>
            <person name="Ebbesson L."/>
            <person name="Teles M."/>
            <person name="MacKenzie S."/>
            <person name="Amaro C."/>
        </authorList>
    </citation>
    <scope>NUCLEOTIDE SEQUENCE</scope>
</reference>
<reference evidence="1" key="1">
    <citation type="submission" date="2014-11" db="EMBL/GenBank/DDBJ databases">
        <authorList>
            <person name="Amaro Gonzalez C."/>
        </authorList>
    </citation>
    <scope>NUCLEOTIDE SEQUENCE</scope>
</reference>
<accession>A0A0E9RVL7</accession>
<sequence length="54" mass="6244">MLNYQSRRSYLRKTLQLIIGWQLGCLLTAVKKLPRGTTPCAVRPFLDVRFSMCV</sequence>
<protein>
    <submittedName>
        <fullName evidence="1">Uncharacterized protein</fullName>
    </submittedName>
</protein>